<protein>
    <submittedName>
        <fullName evidence="2">Uncharacterized protein</fullName>
    </submittedName>
</protein>
<comment type="caution">
    <text evidence="2">The sequence shown here is derived from an EMBL/GenBank/DDBJ whole genome shotgun (WGS) entry which is preliminary data.</text>
</comment>
<feature type="compositionally biased region" description="Basic residues" evidence="1">
    <location>
        <begin position="321"/>
        <end position="333"/>
    </location>
</feature>
<dbReference type="RefSeq" id="WP_036052629.1">
    <property type="nucleotide sequence ID" value="NZ_CADEXY010000012.1"/>
</dbReference>
<dbReference type="AlphaFoldDB" id="A0AAW3ERA6"/>
<dbReference type="Proteomes" id="UP000029590">
    <property type="component" value="Unassembled WGS sequence"/>
</dbReference>
<reference evidence="2 3" key="1">
    <citation type="submission" date="2014-04" db="EMBL/GenBank/DDBJ databases">
        <authorList>
            <person name="Bishop-Lilly K.A."/>
            <person name="Broomall S.M."/>
            <person name="Chain P.S."/>
            <person name="Chertkov O."/>
            <person name="Coyne S.R."/>
            <person name="Daligault H.E."/>
            <person name="Davenport K.W."/>
            <person name="Erkkila T."/>
            <person name="Frey K.G."/>
            <person name="Gibbons H.S."/>
            <person name="Gu W."/>
            <person name="Jaissle J."/>
            <person name="Johnson S.L."/>
            <person name="Koroleva G.I."/>
            <person name="Ladner J.T."/>
            <person name="Lo C.-C."/>
            <person name="Minogue T.D."/>
            <person name="Munk C."/>
            <person name="Palacios G.F."/>
            <person name="Redden C.L."/>
            <person name="Rosenzweig C.N."/>
            <person name="Scholz M.B."/>
            <person name="Teshima H."/>
            <person name="Xu Y."/>
        </authorList>
    </citation>
    <scope>NUCLEOTIDE SEQUENCE [LARGE SCALE GENOMIC DNA]</scope>
    <source>
        <strain evidence="3">gladioli</strain>
    </source>
</reference>
<dbReference type="EMBL" id="JPGG01000018">
    <property type="protein sequence ID" value="KGC09390.1"/>
    <property type="molecule type" value="Genomic_DNA"/>
</dbReference>
<evidence type="ECO:0000313" key="2">
    <source>
        <dbReference type="EMBL" id="KGC09390.1"/>
    </source>
</evidence>
<proteinExistence type="predicted"/>
<gene>
    <name evidence="2" type="ORF">DM48_6760</name>
</gene>
<feature type="region of interest" description="Disordered" evidence="1">
    <location>
        <begin position="321"/>
        <end position="344"/>
    </location>
</feature>
<sequence>MTLQITIIDTRGAPAPDLPSHLFAGAGSDAATFRVTAGDPPTREVIAHLLDGAMPDASLVEYDQATGQGGFVVVDGEAPAAGTVFTLGEDARAVADAMAAAVPHGEPSLAAPTIEQFYDDLNGHDWFFCYSDDPRVYRSGSEDVARIEAIVQRVGGDHAALYEAFKRHHFSGEPWSTPKWDKPARPVDGVLVLPEAPKKLSPSAASRYAKATPGDELSVRGFDEAAIEERDELDNLVVMAVAWRRTRNSRDALSSTGHLPWRERLWRALGLDRRHAKEVARAKHKHAEIESRLIAAAAAAERTSFYEELCDWRADERAARGRARASHTIGRVRRQAEDQPGAGK</sequence>
<accession>A0AAW3ERA6</accession>
<name>A0AAW3ERA6_BURGA</name>
<evidence type="ECO:0000313" key="3">
    <source>
        <dbReference type="Proteomes" id="UP000029590"/>
    </source>
</evidence>
<evidence type="ECO:0000256" key="1">
    <source>
        <dbReference type="SAM" id="MobiDB-lite"/>
    </source>
</evidence>
<organism evidence="2 3">
    <name type="scientific">Burkholderia gladioli</name>
    <name type="common">Pseudomonas marginata</name>
    <name type="synonym">Phytomonas marginata</name>
    <dbReference type="NCBI Taxonomy" id="28095"/>
    <lineage>
        <taxon>Bacteria</taxon>
        <taxon>Pseudomonadati</taxon>
        <taxon>Pseudomonadota</taxon>
        <taxon>Betaproteobacteria</taxon>
        <taxon>Burkholderiales</taxon>
        <taxon>Burkholderiaceae</taxon>
        <taxon>Burkholderia</taxon>
    </lineage>
</organism>